<evidence type="ECO:0000256" key="5">
    <source>
        <dbReference type="SAM" id="Phobius"/>
    </source>
</evidence>
<feature type="transmembrane region" description="Helical" evidence="5">
    <location>
        <begin position="133"/>
        <end position="154"/>
    </location>
</feature>
<evidence type="ECO:0000313" key="8">
    <source>
        <dbReference type="Proteomes" id="UP000003856"/>
    </source>
</evidence>
<comment type="subcellular location">
    <subcellularLocation>
        <location evidence="1">Membrane</location>
        <topology evidence="1">Multi-pass membrane protein</topology>
    </subcellularLocation>
</comment>
<feature type="transmembrane region" description="Helical" evidence="5">
    <location>
        <begin position="366"/>
        <end position="394"/>
    </location>
</feature>
<dbReference type="CDD" id="cd07042">
    <property type="entry name" value="STAS_SulP_like_sulfate_transporter"/>
    <property type="match status" value="1"/>
</dbReference>
<organism evidence="7 8">
    <name type="scientific">Acidovorax delafieldii 2AN</name>
    <dbReference type="NCBI Taxonomy" id="573060"/>
    <lineage>
        <taxon>Bacteria</taxon>
        <taxon>Pseudomonadati</taxon>
        <taxon>Pseudomonadota</taxon>
        <taxon>Betaproteobacteria</taxon>
        <taxon>Burkholderiales</taxon>
        <taxon>Comamonadaceae</taxon>
        <taxon>Acidovorax</taxon>
    </lineage>
</organism>
<dbReference type="GO" id="GO:0055085">
    <property type="term" value="P:transmembrane transport"/>
    <property type="evidence" value="ECO:0007669"/>
    <property type="project" value="InterPro"/>
</dbReference>
<evidence type="ECO:0000256" key="2">
    <source>
        <dbReference type="ARBA" id="ARBA00022692"/>
    </source>
</evidence>
<evidence type="ECO:0000313" key="7">
    <source>
        <dbReference type="EMBL" id="EER60090.1"/>
    </source>
</evidence>
<dbReference type="AlphaFoldDB" id="C5T5Z5"/>
<dbReference type="PATRIC" id="fig|573060.9.peg.2761"/>
<dbReference type="PROSITE" id="PS50801">
    <property type="entry name" value="STAS"/>
    <property type="match status" value="1"/>
</dbReference>
<reference evidence="7 8" key="1">
    <citation type="submission" date="2009-05" db="EMBL/GenBank/DDBJ databases">
        <title>The draft genome of Acidovorax delafieldii 2AN.</title>
        <authorList>
            <consortium name="US DOE Joint Genome Institute (JGI-PGF)"/>
            <person name="Lucas S."/>
            <person name="Copeland A."/>
            <person name="Lapidus A."/>
            <person name="Glavina del Rio T."/>
            <person name="Tice H."/>
            <person name="Bruce D."/>
            <person name="Goodwin L."/>
            <person name="Pitluck S."/>
            <person name="Larimer F."/>
            <person name="Land M.L."/>
            <person name="Hauser L."/>
            <person name="Shelobolina E.S."/>
            <person name="Picardal F."/>
            <person name="Roden E."/>
            <person name="Emerson D."/>
        </authorList>
    </citation>
    <scope>NUCLEOTIDE SEQUENCE [LARGE SCALE GENOMIC DNA]</scope>
    <source>
        <strain evidence="7 8">2AN</strain>
    </source>
</reference>
<sequence length="583" mass="61792">MACRPARKPLPMPFSFAFRPRLFDALRGYSRSRWIADLGAGVTVGIVALPLAMAFAIASGLKPEAGLWTAIIGGFLIALLGGTNVQIGGPAGAFIVIVYGIVERYGVANLLIATACAGVLLFLLGMFKLGSLVRFVPVSIVIGFTNGIAVLIGLSQLKDWLGLAIDKMPGNFFSQVHTLALNLHSINPYALALGAACLGGLFLWPRLFVQGSPVLRVAEGHTVRRFARIPAPVVALVTLTVLARWLEMPVETIGTRFGGIPQQPPAFALPDFSWDTVRLLVTPTVTIALLGAIESLLCARVADQVATDPQYRKHDPNQELMAQGVANFVVPFFGGMPATGTIARTVTNLRAGATSPIAGIVHAATLAAIVLVGAPLALHIPLAVLAGILLHVAWNMGEWHEFARLRHFSNHYRLLMLGTFFLTVVFDLTVAVEAGLVLSCVLFVRRMGALFRIEPLRTAPLDASGLGMGAGPRPLLAWRLHGALFFGAAAKIDPIVQAVESAPRGVEVVLDAGPLFALDTTGLEGLEQILKTVGQRDGVLRVVNAQEQPLSLMERSGFNERLAAQNAAASPLESPLSSAGTPG</sequence>
<dbReference type="Pfam" id="PF00916">
    <property type="entry name" value="Sulfate_transp"/>
    <property type="match status" value="1"/>
</dbReference>
<name>C5T5Z5_ACIDE</name>
<dbReference type="EMBL" id="ACQT01000075">
    <property type="protein sequence ID" value="EER60090.1"/>
    <property type="molecule type" value="Genomic_DNA"/>
</dbReference>
<dbReference type="PANTHER" id="PTHR11814">
    <property type="entry name" value="SULFATE TRANSPORTER"/>
    <property type="match status" value="1"/>
</dbReference>
<feature type="transmembrane region" description="Helical" evidence="5">
    <location>
        <begin position="107"/>
        <end position="127"/>
    </location>
</feature>
<feature type="transmembrane region" description="Helical" evidence="5">
    <location>
        <begin position="229"/>
        <end position="246"/>
    </location>
</feature>
<protein>
    <submittedName>
        <fullName evidence="7">Sulphate transporter</fullName>
    </submittedName>
</protein>
<evidence type="ECO:0000259" key="6">
    <source>
        <dbReference type="PROSITE" id="PS50801"/>
    </source>
</evidence>
<feature type="domain" description="STAS" evidence="6">
    <location>
        <begin position="479"/>
        <end position="579"/>
    </location>
</feature>
<dbReference type="Pfam" id="PF01740">
    <property type="entry name" value="STAS"/>
    <property type="match status" value="1"/>
</dbReference>
<dbReference type="InterPro" id="IPR011547">
    <property type="entry name" value="SLC26A/SulP_dom"/>
</dbReference>
<dbReference type="InterPro" id="IPR036513">
    <property type="entry name" value="STAS_dom_sf"/>
</dbReference>
<evidence type="ECO:0000256" key="4">
    <source>
        <dbReference type="ARBA" id="ARBA00023136"/>
    </source>
</evidence>
<dbReference type="SUPFAM" id="SSF52091">
    <property type="entry name" value="SpoIIaa-like"/>
    <property type="match status" value="1"/>
</dbReference>
<comment type="caution">
    <text evidence="7">The sequence shown here is derived from an EMBL/GenBank/DDBJ whole genome shotgun (WGS) entry which is preliminary data.</text>
</comment>
<evidence type="ECO:0000256" key="1">
    <source>
        <dbReference type="ARBA" id="ARBA00004141"/>
    </source>
</evidence>
<dbReference type="Gene3D" id="3.30.750.24">
    <property type="entry name" value="STAS domain"/>
    <property type="match status" value="1"/>
</dbReference>
<dbReference type="InterPro" id="IPR002645">
    <property type="entry name" value="STAS_dom"/>
</dbReference>
<keyword evidence="4 5" id="KW-0472">Membrane</keyword>
<evidence type="ECO:0000256" key="3">
    <source>
        <dbReference type="ARBA" id="ARBA00022989"/>
    </source>
</evidence>
<dbReference type="Proteomes" id="UP000003856">
    <property type="component" value="Unassembled WGS sequence"/>
</dbReference>
<feature type="transmembrane region" description="Helical" evidence="5">
    <location>
        <begin position="34"/>
        <end position="61"/>
    </location>
</feature>
<feature type="transmembrane region" description="Helical" evidence="5">
    <location>
        <begin position="67"/>
        <end position="100"/>
    </location>
</feature>
<keyword evidence="2 5" id="KW-0812">Transmembrane</keyword>
<keyword evidence="3 5" id="KW-1133">Transmembrane helix</keyword>
<gene>
    <name evidence="7" type="ORF">AcdelDRAFT_2325</name>
</gene>
<feature type="transmembrane region" description="Helical" evidence="5">
    <location>
        <begin position="414"/>
        <end position="444"/>
    </location>
</feature>
<dbReference type="InterPro" id="IPR001902">
    <property type="entry name" value="SLC26A/SulP_fam"/>
</dbReference>
<keyword evidence="8" id="KW-1185">Reference proteome</keyword>
<accession>C5T5Z5</accession>
<proteinExistence type="predicted"/>
<dbReference type="GO" id="GO:0016020">
    <property type="term" value="C:membrane"/>
    <property type="evidence" value="ECO:0007669"/>
    <property type="project" value="UniProtKB-SubCell"/>
</dbReference>